<proteinExistence type="predicted"/>
<accession>A0ABD1M4E2</accession>
<sequence>MSSFSQSSASLIPSMKCVRRNEGLAISIGNVASFPYVNRNGVSCVVECDKH</sequence>
<dbReference type="AlphaFoldDB" id="A0ABD1M4E2"/>
<gene>
    <name evidence="1" type="ORF">Fmac_018225</name>
</gene>
<dbReference type="Proteomes" id="UP001603857">
    <property type="component" value="Unassembled WGS sequence"/>
</dbReference>
<name>A0ABD1M4E2_9FABA</name>
<dbReference type="EMBL" id="JBGMDY010000006">
    <property type="protein sequence ID" value="KAL2330644.1"/>
    <property type="molecule type" value="Genomic_DNA"/>
</dbReference>
<comment type="caution">
    <text evidence="1">The sequence shown here is derived from an EMBL/GenBank/DDBJ whole genome shotgun (WGS) entry which is preliminary data.</text>
</comment>
<keyword evidence="2" id="KW-1185">Reference proteome</keyword>
<evidence type="ECO:0000313" key="2">
    <source>
        <dbReference type="Proteomes" id="UP001603857"/>
    </source>
</evidence>
<organism evidence="1 2">
    <name type="scientific">Flemingia macrophylla</name>
    <dbReference type="NCBI Taxonomy" id="520843"/>
    <lineage>
        <taxon>Eukaryota</taxon>
        <taxon>Viridiplantae</taxon>
        <taxon>Streptophyta</taxon>
        <taxon>Embryophyta</taxon>
        <taxon>Tracheophyta</taxon>
        <taxon>Spermatophyta</taxon>
        <taxon>Magnoliopsida</taxon>
        <taxon>eudicotyledons</taxon>
        <taxon>Gunneridae</taxon>
        <taxon>Pentapetalae</taxon>
        <taxon>rosids</taxon>
        <taxon>fabids</taxon>
        <taxon>Fabales</taxon>
        <taxon>Fabaceae</taxon>
        <taxon>Papilionoideae</taxon>
        <taxon>50 kb inversion clade</taxon>
        <taxon>NPAAA clade</taxon>
        <taxon>indigoferoid/millettioid clade</taxon>
        <taxon>Phaseoleae</taxon>
        <taxon>Flemingia</taxon>
    </lineage>
</organism>
<reference evidence="1 2" key="1">
    <citation type="submission" date="2024-08" db="EMBL/GenBank/DDBJ databases">
        <title>Insights into the chromosomal genome structure of Flemingia macrophylla.</title>
        <authorList>
            <person name="Ding Y."/>
            <person name="Zhao Y."/>
            <person name="Bi W."/>
            <person name="Wu M."/>
            <person name="Zhao G."/>
            <person name="Gong Y."/>
            <person name="Li W."/>
            <person name="Zhang P."/>
        </authorList>
    </citation>
    <scope>NUCLEOTIDE SEQUENCE [LARGE SCALE GENOMIC DNA]</scope>
    <source>
        <strain evidence="1">DYQJB</strain>
        <tissue evidence="1">Leaf</tissue>
    </source>
</reference>
<evidence type="ECO:0000313" key="1">
    <source>
        <dbReference type="EMBL" id="KAL2330644.1"/>
    </source>
</evidence>
<protein>
    <submittedName>
        <fullName evidence="1">Uncharacterized protein</fullName>
    </submittedName>
</protein>